<proteinExistence type="predicted"/>
<protein>
    <submittedName>
        <fullName evidence="2">5-(Carboxyamino)imidazole ribonucleotide synthase</fullName>
    </submittedName>
</protein>
<dbReference type="InterPro" id="IPR040686">
    <property type="entry name" value="PurK_C"/>
</dbReference>
<dbReference type="Pfam" id="PF17769">
    <property type="entry name" value="PurK_C"/>
    <property type="match status" value="1"/>
</dbReference>
<comment type="caution">
    <text evidence="2">The sequence shown here is derived from an EMBL/GenBank/DDBJ whole genome shotgun (WGS) entry which is preliminary data.</text>
</comment>
<dbReference type="PANTHER" id="PTHR11609:SF5">
    <property type="entry name" value="PHOSPHORIBOSYLAMINOIMIDAZOLE CARBOXYLASE"/>
    <property type="match status" value="1"/>
</dbReference>
<dbReference type="AlphaFoldDB" id="A0A3R9SLN2"/>
<evidence type="ECO:0000313" key="3">
    <source>
        <dbReference type="Proteomes" id="UP000280073"/>
    </source>
</evidence>
<evidence type="ECO:0000313" key="2">
    <source>
        <dbReference type="EMBL" id="RSR62573.1"/>
    </source>
</evidence>
<dbReference type="InterPro" id="IPR011054">
    <property type="entry name" value="Rudment_hybrid_motif"/>
</dbReference>
<dbReference type="SUPFAM" id="SSF51246">
    <property type="entry name" value="Rudiment single hybrid motif"/>
    <property type="match status" value="1"/>
</dbReference>
<reference evidence="2 3" key="1">
    <citation type="submission" date="2018-10" db="EMBL/GenBank/DDBJ databases">
        <title>GWAS and RNA-Seq identify cryptic mechanisms of antimicrobial resistance in Acinetobacter baumannii.</title>
        <authorList>
            <person name="Sahl J.W."/>
        </authorList>
    </citation>
    <scope>NUCLEOTIDE SEQUENCE [LARGE SCALE GENOMIC DNA]</scope>
    <source>
        <strain evidence="2 3">TG28175</strain>
    </source>
</reference>
<sequence>APRVHNSGHWSIEGAVCSQFENHIRAVAGLPLGSTDVVRPTVMINIIGQHPKTEDVLALNGAHLHLYNKSERAGRKLGHITLMPVDSNELTNLCRQLAKILPEPLALTDDMTI</sequence>
<feature type="non-terminal residue" evidence="2">
    <location>
        <position position="1"/>
    </location>
</feature>
<name>A0A3R9SLN2_ACIBA</name>
<feature type="domain" description="Phosphoribosylaminoimidazole carboxylase C-terminal" evidence="1">
    <location>
        <begin position="41"/>
        <end position="90"/>
    </location>
</feature>
<accession>A0A3R9SLN2</accession>
<organism evidence="2 3">
    <name type="scientific">Acinetobacter baumannii</name>
    <dbReference type="NCBI Taxonomy" id="470"/>
    <lineage>
        <taxon>Bacteria</taxon>
        <taxon>Pseudomonadati</taxon>
        <taxon>Pseudomonadota</taxon>
        <taxon>Gammaproteobacteria</taxon>
        <taxon>Moraxellales</taxon>
        <taxon>Moraxellaceae</taxon>
        <taxon>Acinetobacter</taxon>
        <taxon>Acinetobacter calcoaceticus/baumannii complex</taxon>
    </lineage>
</organism>
<gene>
    <name evidence="2" type="ORF">EA686_03850</name>
</gene>
<evidence type="ECO:0000259" key="1">
    <source>
        <dbReference type="Pfam" id="PF17769"/>
    </source>
</evidence>
<dbReference type="Proteomes" id="UP000280073">
    <property type="component" value="Unassembled WGS sequence"/>
</dbReference>
<dbReference type="GO" id="GO:0005829">
    <property type="term" value="C:cytosol"/>
    <property type="evidence" value="ECO:0007669"/>
    <property type="project" value="TreeGrafter"/>
</dbReference>
<dbReference type="EMBL" id="RFDI01000130">
    <property type="protein sequence ID" value="RSR62573.1"/>
    <property type="molecule type" value="Genomic_DNA"/>
</dbReference>
<dbReference type="SUPFAM" id="SSF56059">
    <property type="entry name" value="Glutathione synthetase ATP-binding domain-like"/>
    <property type="match status" value="1"/>
</dbReference>
<dbReference type="Gene3D" id="3.30.470.20">
    <property type="entry name" value="ATP-grasp fold, B domain"/>
    <property type="match status" value="1"/>
</dbReference>
<dbReference type="PANTHER" id="PTHR11609">
    <property type="entry name" value="PURINE BIOSYNTHESIS PROTEIN 6/7, PUR6/7"/>
    <property type="match status" value="1"/>
</dbReference>